<protein>
    <submittedName>
        <fullName evidence="1">Uncharacterized protein</fullName>
    </submittedName>
</protein>
<name>A0A916PAU0_MYCTX</name>
<comment type="caution">
    <text evidence="1">The sequence shown here is derived from an EMBL/GenBank/DDBJ whole genome shotgun (WGS) entry which is preliminary data.</text>
</comment>
<accession>A0A916PAU0</accession>
<dbReference type="EMBL" id="CSBK01000506">
    <property type="protein sequence ID" value="COX47932.1"/>
    <property type="molecule type" value="Genomic_DNA"/>
</dbReference>
<dbReference type="Proteomes" id="UP000039021">
    <property type="component" value="Unassembled WGS sequence"/>
</dbReference>
<sequence>MLEELGSVGAAEPIAWVVTAAPTPRTTANAPTWPMRLA</sequence>
<evidence type="ECO:0000313" key="1">
    <source>
        <dbReference type="EMBL" id="COX47932.1"/>
    </source>
</evidence>
<dbReference type="AlphaFoldDB" id="A0A916PAU0"/>
<proteinExistence type="predicted"/>
<organism evidence="1 2">
    <name type="scientific">Mycobacterium tuberculosis</name>
    <dbReference type="NCBI Taxonomy" id="1773"/>
    <lineage>
        <taxon>Bacteria</taxon>
        <taxon>Bacillati</taxon>
        <taxon>Actinomycetota</taxon>
        <taxon>Actinomycetes</taxon>
        <taxon>Mycobacteriales</taxon>
        <taxon>Mycobacteriaceae</taxon>
        <taxon>Mycobacterium</taxon>
        <taxon>Mycobacterium tuberculosis complex</taxon>
    </lineage>
</organism>
<reference evidence="2" key="1">
    <citation type="submission" date="2015-03" db="EMBL/GenBank/DDBJ databases">
        <authorList>
            <consortium name="Pathogen Informatics"/>
        </authorList>
    </citation>
    <scope>NUCLEOTIDE SEQUENCE [LARGE SCALE GENOMIC DNA]</scope>
    <source>
        <strain evidence="2">N09902308</strain>
    </source>
</reference>
<evidence type="ECO:0000313" key="2">
    <source>
        <dbReference type="Proteomes" id="UP000039021"/>
    </source>
</evidence>
<gene>
    <name evidence="1" type="ORF">ERS007739_01351</name>
</gene>